<evidence type="ECO:0000256" key="8">
    <source>
        <dbReference type="PIRSR" id="PIRSR630616-3"/>
    </source>
</evidence>
<dbReference type="PROSITE" id="PS00107">
    <property type="entry name" value="PROTEIN_KINASE_ATP"/>
    <property type="match status" value="1"/>
</dbReference>
<feature type="binding site" evidence="7 9">
    <location>
        <position position="41"/>
    </location>
    <ligand>
        <name>ATP</name>
        <dbReference type="ChEBI" id="CHEBI:30616"/>
    </ligand>
</feature>
<evidence type="ECO:0000256" key="3">
    <source>
        <dbReference type="ARBA" id="ARBA00022741"/>
    </source>
</evidence>
<dbReference type="PROSITE" id="PS00108">
    <property type="entry name" value="PROTEIN_KINASE_ST"/>
    <property type="match status" value="1"/>
</dbReference>
<evidence type="ECO:0000256" key="5">
    <source>
        <dbReference type="ARBA" id="ARBA00022840"/>
    </source>
</evidence>
<dbReference type="PANTHER" id="PTHR24350">
    <property type="entry name" value="SERINE/THREONINE-PROTEIN KINASE IAL-RELATED"/>
    <property type="match status" value="1"/>
</dbReference>
<comment type="similarity">
    <text evidence="10">Belongs to the protein kinase superfamily.</text>
</comment>
<dbReference type="SMART" id="SM00220">
    <property type="entry name" value="S_TKc"/>
    <property type="match status" value="1"/>
</dbReference>
<proteinExistence type="inferred from homology"/>
<dbReference type="Pfam" id="PF00069">
    <property type="entry name" value="Pkinase"/>
    <property type="match status" value="1"/>
</dbReference>
<name>A0A1J4KYS0_9EUKA</name>
<keyword evidence="3 7" id="KW-0547">Nucleotide-binding</keyword>
<evidence type="ECO:0000256" key="10">
    <source>
        <dbReference type="RuleBase" id="RU000304"/>
    </source>
</evidence>
<dbReference type="Proteomes" id="UP000179807">
    <property type="component" value="Unassembled WGS sequence"/>
</dbReference>
<dbReference type="SUPFAM" id="SSF56112">
    <property type="entry name" value="Protein kinase-like (PK-like)"/>
    <property type="match status" value="1"/>
</dbReference>
<feature type="cross-link" description="Glycyl lysine isopeptide (Lys-Gly) (interchain with G-Cter in SUMO2)" evidence="8">
    <location>
        <position position="145"/>
    </location>
</feature>
<keyword evidence="5 7" id="KW-0067">ATP-binding</keyword>
<evidence type="ECO:0000259" key="12">
    <source>
        <dbReference type="PROSITE" id="PS50011"/>
    </source>
</evidence>
<dbReference type="FunFam" id="1.10.510.10:FF:000571">
    <property type="entry name" value="Maternal embryonic leucine zipper kinase"/>
    <property type="match status" value="1"/>
</dbReference>
<protein>
    <submittedName>
        <fullName evidence="13">AGC family protein kinase</fullName>
    </submittedName>
</protein>
<sequence length="461" mass="53000">MDKTQEITMEDFKIIRTLGEGNFGSVFLAIFKPTGDRVALKRMKKEDHDTRSINRFRREIRIMRKISHPSVPRFYGTFETDTSIFIVMEYINGTSLTEIVRGCDGVPEMCENRLPEKIAMKYFVELICILKNLHTELKIVHRDLKLDNIIIDMNERVRILDFGLSNMDNTDEVELHNHHNNNDNNSKNESKILFETACGTIAYVAPEMIKRENYTEKVDIWSTGVVLYSMLTGKLPFYHENIAEACRMIVEDQPLFPSFLNHSAIELLSALLSKSPKSRPTLDEILAFPIVHDTFNEHHSICGFLLHPSPIESILSCSNLATKSSVDVSKHNNDQNDHFLQASTRKDIAIRIKSNTRYQEHSPFFKCVNSSNSFAQINQSQSLKQRQIMKFRSVRRGLRIKSPPPQEPVLSGGSNDEIEIEPSIPRTMRRNNLTSMSAQYKSPSINNNLLIVRPQFRRISL</sequence>
<dbReference type="GO" id="GO:0004674">
    <property type="term" value="F:protein serine/threonine kinase activity"/>
    <property type="evidence" value="ECO:0007669"/>
    <property type="project" value="UniProtKB-KW"/>
</dbReference>
<evidence type="ECO:0000313" key="13">
    <source>
        <dbReference type="EMBL" id="OHT16393.1"/>
    </source>
</evidence>
<dbReference type="InterPro" id="IPR011009">
    <property type="entry name" value="Kinase-like_dom_sf"/>
</dbReference>
<keyword evidence="2" id="KW-0808">Transferase</keyword>
<feature type="region of interest" description="Disordered" evidence="11">
    <location>
        <begin position="399"/>
        <end position="419"/>
    </location>
</feature>
<feature type="domain" description="Protein kinase" evidence="12">
    <location>
        <begin position="12"/>
        <end position="295"/>
    </location>
</feature>
<organism evidence="13 14">
    <name type="scientific">Tritrichomonas foetus</name>
    <dbReference type="NCBI Taxonomy" id="1144522"/>
    <lineage>
        <taxon>Eukaryota</taxon>
        <taxon>Metamonada</taxon>
        <taxon>Parabasalia</taxon>
        <taxon>Tritrichomonadida</taxon>
        <taxon>Tritrichomonadidae</taxon>
        <taxon>Tritrichomonas</taxon>
    </lineage>
</organism>
<dbReference type="EMBL" id="MLAK01000112">
    <property type="protein sequence ID" value="OHT16393.1"/>
    <property type="molecule type" value="Genomic_DNA"/>
</dbReference>
<feature type="active site" description="Proton acceptor" evidence="6">
    <location>
        <position position="143"/>
    </location>
</feature>
<dbReference type="InterPro" id="IPR000719">
    <property type="entry name" value="Prot_kinase_dom"/>
</dbReference>
<evidence type="ECO:0000256" key="1">
    <source>
        <dbReference type="ARBA" id="ARBA00022527"/>
    </source>
</evidence>
<dbReference type="Gene3D" id="1.10.510.10">
    <property type="entry name" value="Transferase(Phosphotransferase) domain 1"/>
    <property type="match status" value="1"/>
</dbReference>
<keyword evidence="1 10" id="KW-0723">Serine/threonine-protein kinase</keyword>
<evidence type="ECO:0000313" key="14">
    <source>
        <dbReference type="Proteomes" id="UP000179807"/>
    </source>
</evidence>
<evidence type="ECO:0000256" key="11">
    <source>
        <dbReference type="SAM" id="MobiDB-lite"/>
    </source>
</evidence>
<keyword evidence="14" id="KW-1185">Reference proteome</keyword>
<gene>
    <name evidence="13" type="ORF">TRFO_13259</name>
</gene>
<evidence type="ECO:0000256" key="2">
    <source>
        <dbReference type="ARBA" id="ARBA00022679"/>
    </source>
</evidence>
<evidence type="ECO:0000256" key="9">
    <source>
        <dbReference type="PROSITE-ProRule" id="PRU10141"/>
    </source>
</evidence>
<keyword evidence="4 13" id="KW-0418">Kinase</keyword>
<evidence type="ECO:0000256" key="7">
    <source>
        <dbReference type="PIRSR" id="PIRSR630616-2"/>
    </source>
</evidence>
<dbReference type="GeneID" id="94831832"/>
<dbReference type="VEuPathDB" id="TrichDB:TRFO_13259"/>
<feature type="binding site" evidence="7">
    <location>
        <position position="161"/>
    </location>
    <ligand>
        <name>ATP</name>
        <dbReference type="ChEBI" id="CHEBI:30616"/>
    </ligand>
</feature>
<dbReference type="FunFam" id="3.30.200.20:FF:000042">
    <property type="entry name" value="Aurora kinase A"/>
    <property type="match status" value="1"/>
</dbReference>
<comment type="caution">
    <text evidence="13">The sequence shown here is derived from an EMBL/GenBank/DDBJ whole genome shotgun (WGS) entry which is preliminary data.</text>
</comment>
<dbReference type="InterPro" id="IPR017441">
    <property type="entry name" value="Protein_kinase_ATP_BS"/>
</dbReference>
<dbReference type="InterPro" id="IPR008271">
    <property type="entry name" value="Ser/Thr_kinase_AS"/>
</dbReference>
<reference evidence="13" key="1">
    <citation type="submission" date="2016-10" db="EMBL/GenBank/DDBJ databases">
        <authorList>
            <person name="Benchimol M."/>
            <person name="Almeida L.G."/>
            <person name="Vasconcelos A.T."/>
            <person name="Perreira-Neves A."/>
            <person name="Rosa I.A."/>
            <person name="Tasca T."/>
            <person name="Bogo M.R."/>
            <person name="de Souza W."/>
        </authorList>
    </citation>
    <scope>NUCLEOTIDE SEQUENCE [LARGE SCALE GENOMIC DNA]</scope>
    <source>
        <strain evidence="13">K</strain>
    </source>
</reference>
<dbReference type="InterPro" id="IPR030616">
    <property type="entry name" value="Aur-like"/>
</dbReference>
<evidence type="ECO:0000256" key="4">
    <source>
        <dbReference type="ARBA" id="ARBA00022777"/>
    </source>
</evidence>
<dbReference type="PROSITE" id="PS50011">
    <property type="entry name" value="PROTEIN_KINASE_DOM"/>
    <property type="match status" value="1"/>
</dbReference>
<dbReference type="GO" id="GO:0005524">
    <property type="term" value="F:ATP binding"/>
    <property type="evidence" value="ECO:0007669"/>
    <property type="project" value="UniProtKB-UniRule"/>
</dbReference>
<dbReference type="AlphaFoldDB" id="A0A1J4KYS0"/>
<evidence type="ECO:0000256" key="6">
    <source>
        <dbReference type="PIRSR" id="PIRSR630616-1"/>
    </source>
</evidence>
<accession>A0A1J4KYS0</accession>
<dbReference type="RefSeq" id="XP_068369529.1">
    <property type="nucleotide sequence ID" value="XM_068497128.1"/>
</dbReference>